<reference evidence="3 4" key="1">
    <citation type="journal article" date="2010" name="Science">
        <title>Genomic comparison of the ants Camponotus floridanus and Harpegnathos saltator.</title>
        <authorList>
            <person name="Bonasio R."/>
            <person name="Zhang G."/>
            <person name="Ye C."/>
            <person name="Mutti N.S."/>
            <person name="Fang X."/>
            <person name="Qin N."/>
            <person name="Donahue G."/>
            <person name="Yang P."/>
            <person name="Li Q."/>
            <person name="Li C."/>
            <person name="Zhang P."/>
            <person name="Huang Z."/>
            <person name="Berger S.L."/>
            <person name="Reinberg D."/>
            <person name="Wang J."/>
            <person name="Liebig J."/>
        </authorList>
    </citation>
    <scope>NUCLEOTIDE SEQUENCE [LARGE SCALE GENOMIC DNA]</scope>
    <source>
        <strain evidence="4">C129</strain>
    </source>
</reference>
<evidence type="ECO:0000313" key="3">
    <source>
        <dbReference type="EMBL" id="EFN69857.1"/>
    </source>
</evidence>
<feature type="region of interest" description="Disordered" evidence="2">
    <location>
        <begin position="363"/>
        <end position="382"/>
    </location>
</feature>
<evidence type="ECO:0000313" key="4">
    <source>
        <dbReference type="Proteomes" id="UP000000311"/>
    </source>
</evidence>
<name>E2A9Q5_CAMFO</name>
<accession>E2A9Q5</accession>
<dbReference type="OMA" id="NHRAKYA"/>
<evidence type="ECO:0008006" key="5">
    <source>
        <dbReference type="Google" id="ProtNLM"/>
    </source>
</evidence>
<evidence type="ECO:0000256" key="1">
    <source>
        <dbReference type="SAM" id="Coils"/>
    </source>
</evidence>
<dbReference type="SUPFAM" id="SSF46966">
    <property type="entry name" value="Spectrin repeat"/>
    <property type="match status" value="1"/>
</dbReference>
<feature type="compositionally biased region" description="Basic and acidic residues" evidence="2">
    <location>
        <begin position="431"/>
        <end position="460"/>
    </location>
</feature>
<feature type="compositionally biased region" description="Polar residues" evidence="2">
    <location>
        <begin position="719"/>
        <end position="728"/>
    </location>
</feature>
<gene>
    <name evidence="3" type="ORF">EAG_11475</name>
</gene>
<feature type="region of interest" description="Disordered" evidence="2">
    <location>
        <begin position="427"/>
        <end position="460"/>
    </location>
</feature>
<feature type="region of interest" description="Disordered" evidence="2">
    <location>
        <begin position="1280"/>
        <end position="1304"/>
    </location>
</feature>
<feature type="compositionally biased region" description="Low complexity" evidence="2">
    <location>
        <begin position="1190"/>
        <end position="1204"/>
    </location>
</feature>
<proteinExistence type="predicted"/>
<feature type="region of interest" description="Disordered" evidence="2">
    <location>
        <begin position="693"/>
        <end position="728"/>
    </location>
</feature>
<feature type="compositionally biased region" description="Polar residues" evidence="2">
    <location>
        <begin position="1"/>
        <end position="15"/>
    </location>
</feature>
<feature type="compositionally biased region" description="Basic and acidic residues" evidence="2">
    <location>
        <begin position="1293"/>
        <end position="1304"/>
    </location>
</feature>
<dbReference type="InParanoid" id="E2A9Q5"/>
<keyword evidence="4" id="KW-1185">Reference proteome</keyword>
<organism evidence="4">
    <name type="scientific">Camponotus floridanus</name>
    <name type="common">Florida carpenter ant</name>
    <dbReference type="NCBI Taxonomy" id="104421"/>
    <lineage>
        <taxon>Eukaryota</taxon>
        <taxon>Metazoa</taxon>
        <taxon>Ecdysozoa</taxon>
        <taxon>Arthropoda</taxon>
        <taxon>Hexapoda</taxon>
        <taxon>Insecta</taxon>
        <taxon>Pterygota</taxon>
        <taxon>Neoptera</taxon>
        <taxon>Endopterygota</taxon>
        <taxon>Hymenoptera</taxon>
        <taxon>Apocrita</taxon>
        <taxon>Aculeata</taxon>
        <taxon>Formicoidea</taxon>
        <taxon>Formicidae</taxon>
        <taxon>Formicinae</taxon>
        <taxon>Camponotus</taxon>
    </lineage>
</organism>
<feature type="region of interest" description="Disordered" evidence="2">
    <location>
        <begin position="1"/>
        <end position="20"/>
    </location>
</feature>
<keyword evidence="1" id="KW-0175">Coiled coil</keyword>
<dbReference type="Proteomes" id="UP000000311">
    <property type="component" value="Unassembled WGS sequence"/>
</dbReference>
<sequence length="1390" mass="158035">MSTSLTSLQPNSQSLERQKHVKTTTERLYNSLTKKRKDPKQTSIQRMWINYEDCKDDFWAAIRSNYDYIMDTNLIDTCKEANGELTWDETDVSTQSWNLKEVSSQFLELYSWLRILQEMVYSKEENLLDKSLRAAHMEELRRKAYRRKLFNEQAEKLISRAPALKDEVAWRVDHLNAKWELVEQIMAPIDRPISSQQDISADFEREVKCLRKWLRGMESRLQPLSFHINWTLPELEEKAIEHMGFEDKNNVNLIQTLNDYVHDNEGHFYEPYRRYVIWPLCKGVLSRYVVISARKIYEMLAKPQIRPSTKPKLFYRGVQWDSFNKNAATRNEARTTWITRSDRKSKNCATFYFKHLDTDSEADCSQPIQESSNTVDDSSEEEWTYTPACQNNSFTVSEQHKTNVVVRLDFDESPRVAISEKMHFTQAKNAGNEREMSAEHMHNHDAQQKDSDDERKNDKSSIQKLIKEVENLIGEERHTVSRSFSQLVFEEKNITNHRAKYARVKEWLKLNASRSYEGRSQPLDSCDASGEYTTEESDGERQSISSDDLQSSVATYRRFEGTLGCISQSPSQEILYNFQKTPVNEVPPDENMPKVVMRSKQKAKGSRPWSVSCISQIGNNPNLAQINDPILAFSISETALHQLVATPPTKSVSLDATGTRKSFNSTSTLLEESLICPDDRVVRNISFRRKKNRLRKKTLGRKSESSSESVHANHHSAGSDGSSNQQRLSRKMNLNRTMYTVPKENCHSRSTNLVKSGSFSGCTVYQQLHAEKALANTSTPLRLLCCKSITSTSEIEGEDHNCAQGHLAYDNNMLNNAVNSKELTSQQLNVDSDVEMNSLGNNSLYEQAWDNYQEKYMSEAYSEPLDVEMARRLLDFGDDYRNFLDSQSECASSISAIPASSPLPKIRTYHEIGDSTEESDSDEEDLRKVVENSQSQLILAENAFVRSNGVIPAEFAEVESSCKENLGCLKTVLDSQNGYLRNEKYSKQIRVEQAQMAGSLHRSLAAMRTRFKAIHDRLFDYEVVLEPHLLDDRINRIVADIAVLNDHKTAMLALNVSAHRLITDLGASAPLICTALKDGVADLYRIYDETLQKCNQQLRALQDVQQFGTCLAELQSALQRDKESLAVLEVALQAGATPRIASSVSHFARLLSERQDINCQNDTVLNDTTTEEVHCVKFTATSASNLTQEGGSLSDSGISDGSGSEQELSKREHRLANLRRITRSLEAQLAPGNKTLIELRKMIEDAENELRDLQRQCRELIVRTAAASMDARAIKRTATNQIHYPADKRKKASDHDADSSKSDTELVPIAKSNADVANSDNPDNEPISRSWVWRIRKCSQCCCFVLICLQVVLVCVEYFLKPNCCETMLSTLSTLLLPTWSRNPKGPPPV</sequence>
<dbReference type="STRING" id="104421.E2A9Q5"/>
<evidence type="ECO:0000256" key="2">
    <source>
        <dbReference type="SAM" id="MobiDB-lite"/>
    </source>
</evidence>
<feature type="region of interest" description="Disordered" evidence="2">
    <location>
        <begin position="517"/>
        <end position="550"/>
    </location>
</feature>
<feature type="compositionally biased region" description="Polar residues" evidence="2">
    <location>
        <begin position="366"/>
        <end position="376"/>
    </location>
</feature>
<dbReference type="EMBL" id="GL437918">
    <property type="protein sequence ID" value="EFN69857.1"/>
    <property type="molecule type" value="Genomic_DNA"/>
</dbReference>
<feature type="region of interest" description="Disordered" evidence="2">
    <location>
        <begin position="1187"/>
        <end position="1210"/>
    </location>
</feature>
<dbReference type="OrthoDB" id="10041151at2759"/>
<protein>
    <recommendedName>
        <fullName evidence="5">KASH domain-containing protein</fullName>
    </recommendedName>
</protein>
<feature type="coiled-coil region" evidence="1">
    <location>
        <begin position="1236"/>
        <end position="1263"/>
    </location>
</feature>